<sequence>MILRWGMVALLMLGTGERADKAQLTVDGMRAWMVSTHSQESSGRVIHEQFNQMRAELPPWYPKHVIDEVEQAYLDIDLAPVATPYYSACLTDDEARMLAKVGATEAGRQFIGPALAAKENAARAGSSPADGQRAAKASQDSTKKPLTQKQIDSIEASLTPRERSLLETWSSSENNRKFTQCSIDAYAKMAVELERLQSEAMRTVLEKDGPEVRAAHASWDKEHPEAPKQEP</sequence>
<dbReference type="AlphaFoldDB" id="G8P041"/>
<dbReference type="HOGENOM" id="CLU_1198419_0_0_0"/>
<dbReference type="STRING" id="682795.AciX8_1414"/>
<feature type="region of interest" description="Disordered" evidence="1">
    <location>
        <begin position="119"/>
        <end position="158"/>
    </location>
</feature>
<accession>G8P041</accession>
<dbReference type="KEGG" id="gma:AciX8_1414"/>
<proteinExistence type="predicted"/>
<name>G8P041_GRAMM</name>
<protein>
    <submittedName>
        <fullName evidence="2">Uncharacterized protein</fullName>
    </submittedName>
</protein>
<evidence type="ECO:0000256" key="1">
    <source>
        <dbReference type="SAM" id="MobiDB-lite"/>
    </source>
</evidence>
<dbReference type="EMBL" id="CP003130">
    <property type="protein sequence ID" value="AEU35757.1"/>
    <property type="molecule type" value="Genomic_DNA"/>
</dbReference>
<feature type="compositionally biased region" description="Polar residues" evidence="1">
    <location>
        <begin position="138"/>
        <end position="151"/>
    </location>
</feature>
<dbReference type="Proteomes" id="UP000007113">
    <property type="component" value="Chromosome"/>
</dbReference>
<feature type="region of interest" description="Disordered" evidence="1">
    <location>
        <begin position="202"/>
        <end position="231"/>
    </location>
</feature>
<feature type="compositionally biased region" description="Basic and acidic residues" evidence="1">
    <location>
        <begin position="204"/>
        <end position="231"/>
    </location>
</feature>
<gene>
    <name evidence="2" type="ordered locus">AciX8_1414</name>
</gene>
<organism evidence="2 3">
    <name type="scientific">Granulicella mallensis (strain ATCC BAA-1857 / DSM 23137 / MP5ACTX8)</name>
    <dbReference type="NCBI Taxonomy" id="682795"/>
    <lineage>
        <taxon>Bacteria</taxon>
        <taxon>Pseudomonadati</taxon>
        <taxon>Acidobacteriota</taxon>
        <taxon>Terriglobia</taxon>
        <taxon>Terriglobales</taxon>
        <taxon>Acidobacteriaceae</taxon>
        <taxon>Granulicella</taxon>
    </lineage>
</organism>
<keyword evidence="3" id="KW-1185">Reference proteome</keyword>
<reference evidence="2 3" key="1">
    <citation type="submission" date="2011-11" db="EMBL/GenBank/DDBJ databases">
        <title>Complete sequence of Granulicella mallensis MP5ACTX8.</title>
        <authorList>
            <consortium name="US DOE Joint Genome Institute"/>
            <person name="Lucas S."/>
            <person name="Copeland A."/>
            <person name="Lapidus A."/>
            <person name="Cheng J.-F."/>
            <person name="Goodwin L."/>
            <person name="Pitluck S."/>
            <person name="Peters L."/>
            <person name="Lu M."/>
            <person name="Detter J.C."/>
            <person name="Han C."/>
            <person name="Tapia R."/>
            <person name="Land M."/>
            <person name="Hauser L."/>
            <person name="Kyrpides N."/>
            <person name="Ivanova N."/>
            <person name="Mikhailova N."/>
            <person name="Pagani I."/>
            <person name="Rawat S."/>
            <person name="Mannisto M."/>
            <person name="Haggblom M."/>
            <person name="Woyke T."/>
        </authorList>
    </citation>
    <scope>NUCLEOTIDE SEQUENCE [LARGE SCALE GENOMIC DNA]</scope>
    <source>
        <strain evidence="3">ATCC BAA-1857 / DSM 23137 / MP5ACTX8</strain>
    </source>
</reference>
<dbReference type="RefSeq" id="WP_014264637.1">
    <property type="nucleotide sequence ID" value="NC_016631.1"/>
</dbReference>
<evidence type="ECO:0000313" key="3">
    <source>
        <dbReference type="Proteomes" id="UP000007113"/>
    </source>
</evidence>
<evidence type="ECO:0000313" key="2">
    <source>
        <dbReference type="EMBL" id="AEU35757.1"/>
    </source>
</evidence>